<keyword evidence="2" id="KW-0378">Hydrolase</keyword>
<dbReference type="EMBL" id="WOCD01000005">
    <property type="protein sequence ID" value="MUH73028.1"/>
    <property type="molecule type" value="Genomic_DNA"/>
</dbReference>
<dbReference type="EC" id="3.4.23.-" evidence="2"/>
<sequence>MSSDNIKIGKQFSVIFWILFLVVGYWFFSDQLESQQNPNQQPVSFVNGSTSTLVLKRNRQGHYVTSGYINGQPVTFLLDTGATDVAVPEYIASSIGLQRGQSVRVGTANGSAVAYRTEINELKIGELRLRDLRASILPGMKSDQVLLGMSALKQVAFSQSGDELTIQFNQPY</sequence>
<dbReference type="AlphaFoldDB" id="A0A6N8F9R9"/>
<reference evidence="2 3" key="1">
    <citation type="submission" date="2019-11" db="EMBL/GenBank/DDBJ databases">
        <title>P. haliotis isolates from Z. marina roots.</title>
        <authorList>
            <person name="Cohen M."/>
            <person name="Jospin G."/>
            <person name="Eisen J.A."/>
            <person name="Coil D.A."/>
        </authorList>
    </citation>
    <scope>NUCLEOTIDE SEQUENCE [LARGE SCALE GENOMIC DNA]</scope>
    <source>
        <strain evidence="2 3">UCD-MCMsp1aY</strain>
    </source>
</reference>
<dbReference type="InterPro" id="IPR034122">
    <property type="entry name" value="Retropepsin-like_bacterial"/>
</dbReference>
<dbReference type="SUPFAM" id="SSF50630">
    <property type="entry name" value="Acid proteases"/>
    <property type="match status" value="1"/>
</dbReference>
<evidence type="ECO:0000313" key="2">
    <source>
        <dbReference type="EMBL" id="MUH73028.1"/>
    </source>
</evidence>
<dbReference type="Pfam" id="PF13975">
    <property type="entry name" value="gag-asp_proteas"/>
    <property type="match status" value="1"/>
</dbReference>
<dbReference type="RefSeq" id="WP_155696227.1">
    <property type="nucleotide sequence ID" value="NZ_BAAAFQ010000007.1"/>
</dbReference>
<dbReference type="CDD" id="cd05483">
    <property type="entry name" value="retropepsin_like_bacteria"/>
    <property type="match status" value="1"/>
</dbReference>
<dbReference type="InterPro" id="IPR001969">
    <property type="entry name" value="Aspartic_peptidase_AS"/>
</dbReference>
<gene>
    <name evidence="2" type="ORF">GNP35_11360</name>
</gene>
<dbReference type="Proteomes" id="UP000439994">
    <property type="component" value="Unassembled WGS sequence"/>
</dbReference>
<dbReference type="InterPro" id="IPR021109">
    <property type="entry name" value="Peptidase_aspartic_dom_sf"/>
</dbReference>
<keyword evidence="1" id="KW-1133">Transmembrane helix</keyword>
<dbReference type="GO" id="GO:0006508">
    <property type="term" value="P:proteolysis"/>
    <property type="evidence" value="ECO:0007669"/>
    <property type="project" value="UniProtKB-KW"/>
</dbReference>
<organism evidence="2 3">
    <name type="scientific">Psychrosphaera haliotis</name>
    <dbReference type="NCBI Taxonomy" id="555083"/>
    <lineage>
        <taxon>Bacteria</taxon>
        <taxon>Pseudomonadati</taxon>
        <taxon>Pseudomonadota</taxon>
        <taxon>Gammaproteobacteria</taxon>
        <taxon>Alteromonadales</taxon>
        <taxon>Pseudoalteromonadaceae</taxon>
        <taxon>Psychrosphaera</taxon>
    </lineage>
</organism>
<keyword evidence="1" id="KW-0472">Membrane</keyword>
<feature type="transmembrane region" description="Helical" evidence="1">
    <location>
        <begin position="12"/>
        <end position="28"/>
    </location>
</feature>
<dbReference type="GO" id="GO:0004190">
    <property type="term" value="F:aspartic-type endopeptidase activity"/>
    <property type="evidence" value="ECO:0007669"/>
    <property type="project" value="InterPro"/>
</dbReference>
<dbReference type="OrthoDB" id="185963at2"/>
<keyword evidence="2" id="KW-0645">Protease</keyword>
<protein>
    <submittedName>
        <fullName evidence="2">TIGR02281 family clan AA aspartic protease</fullName>
        <ecNumber evidence="2">3.4.23.-</ecNumber>
    </submittedName>
</protein>
<dbReference type="NCBIfam" id="TIGR02281">
    <property type="entry name" value="clan_AA_DTGA"/>
    <property type="match status" value="1"/>
</dbReference>
<name>A0A6N8F9R9_9GAMM</name>
<proteinExistence type="predicted"/>
<dbReference type="Gene3D" id="2.40.70.10">
    <property type="entry name" value="Acid Proteases"/>
    <property type="match status" value="1"/>
</dbReference>
<evidence type="ECO:0000256" key="1">
    <source>
        <dbReference type="SAM" id="Phobius"/>
    </source>
</evidence>
<keyword evidence="3" id="KW-1185">Reference proteome</keyword>
<keyword evidence="1" id="KW-0812">Transmembrane</keyword>
<comment type="caution">
    <text evidence="2">The sequence shown here is derived from an EMBL/GenBank/DDBJ whole genome shotgun (WGS) entry which is preliminary data.</text>
</comment>
<dbReference type="PROSITE" id="PS00141">
    <property type="entry name" value="ASP_PROTEASE"/>
    <property type="match status" value="1"/>
</dbReference>
<evidence type="ECO:0000313" key="3">
    <source>
        <dbReference type="Proteomes" id="UP000439994"/>
    </source>
</evidence>
<dbReference type="InterPro" id="IPR011969">
    <property type="entry name" value="Clan_AA_Asp_peptidase_C"/>
</dbReference>
<accession>A0A6N8F9R9</accession>